<keyword evidence="3" id="KW-1185">Reference proteome</keyword>
<organism evidence="2 3">
    <name type="scientific">Mortierella isabellina</name>
    <name type="common">Filamentous fungus</name>
    <name type="synonym">Umbelopsis isabellina</name>
    <dbReference type="NCBI Taxonomy" id="91625"/>
    <lineage>
        <taxon>Eukaryota</taxon>
        <taxon>Fungi</taxon>
        <taxon>Fungi incertae sedis</taxon>
        <taxon>Mucoromycota</taxon>
        <taxon>Mucoromycotina</taxon>
        <taxon>Umbelopsidomycetes</taxon>
        <taxon>Umbelopsidales</taxon>
        <taxon>Umbelopsidaceae</taxon>
        <taxon>Umbelopsis</taxon>
    </lineage>
</organism>
<evidence type="ECO:0000313" key="3">
    <source>
        <dbReference type="Proteomes" id="UP000654370"/>
    </source>
</evidence>
<dbReference type="CDD" id="cd23659">
    <property type="entry name" value="USP_At3g01520-like"/>
    <property type="match status" value="1"/>
</dbReference>
<dbReference type="AlphaFoldDB" id="A0A8H7PLR6"/>
<feature type="domain" description="UspA" evidence="1">
    <location>
        <begin position="1"/>
        <end position="163"/>
    </location>
</feature>
<comment type="caution">
    <text evidence="2">The sequence shown here is derived from an EMBL/GenBank/DDBJ whole genome shotgun (WGS) entry which is preliminary data.</text>
</comment>
<dbReference type="InterPro" id="IPR006015">
    <property type="entry name" value="Universal_stress_UspA"/>
</dbReference>
<dbReference type="PANTHER" id="PTHR31964">
    <property type="entry name" value="ADENINE NUCLEOTIDE ALPHA HYDROLASES-LIKE SUPERFAMILY PROTEIN"/>
    <property type="match status" value="1"/>
</dbReference>
<dbReference type="EMBL" id="JAEPQZ010000010">
    <property type="protein sequence ID" value="KAG2176203.1"/>
    <property type="molecule type" value="Genomic_DNA"/>
</dbReference>
<accession>A0A8H7PLR6</accession>
<dbReference type="OrthoDB" id="843225at2759"/>
<evidence type="ECO:0000259" key="1">
    <source>
        <dbReference type="Pfam" id="PF00582"/>
    </source>
</evidence>
<reference evidence="2" key="1">
    <citation type="submission" date="2020-12" db="EMBL/GenBank/DDBJ databases">
        <title>Metabolic potential, ecology and presence of endohyphal bacteria is reflected in genomic diversity of Mucoromycotina.</title>
        <authorList>
            <person name="Muszewska A."/>
            <person name="Okrasinska A."/>
            <person name="Steczkiewicz K."/>
            <person name="Drgas O."/>
            <person name="Orlowska M."/>
            <person name="Perlinska-Lenart U."/>
            <person name="Aleksandrzak-Piekarczyk T."/>
            <person name="Szatraj K."/>
            <person name="Zielenkiewicz U."/>
            <person name="Pilsyk S."/>
            <person name="Malc E."/>
            <person name="Mieczkowski P."/>
            <person name="Kruszewska J.S."/>
            <person name="Biernat P."/>
            <person name="Pawlowska J."/>
        </authorList>
    </citation>
    <scope>NUCLEOTIDE SEQUENCE</scope>
    <source>
        <strain evidence="2">WA0000067209</strain>
    </source>
</reference>
<dbReference type="Gene3D" id="3.40.50.620">
    <property type="entry name" value="HUPs"/>
    <property type="match status" value="1"/>
</dbReference>
<dbReference type="PANTHER" id="PTHR31964:SF113">
    <property type="entry name" value="USPA DOMAIN-CONTAINING PROTEIN"/>
    <property type="match status" value="1"/>
</dbReference>
<gene>
    <name evidence="2" type="ORF">INT43_005437</name>
</gene>
<name>A0A8H7PLR6_MORIS</name>
<dbReference type="Proteomes" id="UP000654370">
    <property type="component" value="Unassembled WGS sequence"/>
</dbReference>
<dbReference type="SUPFAM" id="SSF52402">
    <property type="entry name" value="Adenine nucleotide alpha hydrolases-like"/>
    <property type="match status" value="1"/>
</dbReference>
<dbReference type="InterPro" id="IPR014729">
    <property type="entry name" value="Rossmann-like_a/b/a_fold"/>
</dbReference>
<sequence>MTRTIIICYDHSPSSRYAVQWAVSNKMLLPDDSVILATALEEDVVAIEGGSLAIPNVVGGAGDFMVAEYTERVQKMEDDAERELKHAVETVRKHVWSQKNKGSVHAVLLRGEPKTSLAEYATNNRADLVIVGQRGLGWLKRKFLGSVSDYLSHNLKTPILIVRDSN</sequence>
<evidence type="ECO:0000313" key="2">
    <source>
        <dbReference type="EMBL" id="KAG2176203.1"/>
    </source>
</evidence>
<proteinExistence type="predicted"/>
<dbReference type="InterPro" id="IPR006016">
    <property type="entry name" value="UspA"/>
</dbReference>
<dbReference type="PRINTS" id="PR01438">
    <property type="entry name" value="UNVRSLSTRESS"/>
</dbReference>
<protein>
    <recommendedName>
        <fullName evidence="1">UspA domain-containing protein</fullName>
    </recommendedName>
</protein>
<dbReference type="Pfam" id="PF00582">
    <property type="entry name" value="Usp"/>
    <property type="match status" value="1"/>
</dbReference>